<dbReference type="EMBL" id="JACSIT010000083">
    <property type="protein sequence ID" value="MBC6993931.1"/>
    <property type="molecule type" value="Genomic_DNA"/>
</dbReference>
<reference evidence="2" key="1">
    <citation type="submission" date="2020-08" db="EMBL/GenBank/DDBJ databases">
        <title>Lewinella bacteria from marine environments.</title>
        <authorList>
            <person name="Zhong Y."/>
        </authorList>
    </citation>
    <scope>NUCLEOTIDE SEQUENCE</scope>
    <source>
        <strain evidence="2">KCTC 42187</strain>
    </source>
</reference>
<comment type="caution">
    <text evidence="2">The sequence shown here is derived from an EMBL/GenBank/DDBJ whole genome shotgun (WGS) entry which is preliminary data.</text>
</comment>
<organism evidence="2 3">
    <name type="scientific">Neolewinella lacunae</name>
    <dbReference type="NCBI Taxonomy" id="1517758"/>
    <lineage>
        <taxon>Bacteria</taxon>
        <taxon>Pseudomonadati</taxon>
        <taxon>Bacteroidota</taxon>
        <taxon>Saprospiria</taxon>
        <taxon>Saprospirales</taxon>
        <taxon>Lewinellaceae</taxon>
        <taxon>Neolewinella</taxon>
    </lineage>
</organism>
<gene>
    <name evidence="2" type="ORF">H9S92_07150</name>
</gene>
<dbReference type="Pfam" id="PF02470">
    <property type="entry name" value="MlaD"/>
    <property type="match status" value="1"/>
</dbReference>
<dbReference type="PANTHER" id="PTHR33371">
    <property type="entry name" value="INTERMEMBRANE PHOSPHOLIPID TRANSPORT SYSTEM BINDING PROTEIN MLAD-RELATED"/>
    <property type="match status" value="1"/>
</dbReference>
<proteinExistence type="predicted"/>
<evidence type="ECO:0000313" key="3">
    <source>
        <dbReference type="Proteomes" id="UP000650081"/>
    </source>
</evidence>
<dbReference type="PROSITE" id="PS51257">
    <property type="entry name" value="PROKAR_LIPOPROTEIN"/>
    <property type="match status" value="1"/>
</dbReference>
<evidence type="ECO:0000259" key="1">
    <source>
        <dbReference type="Pfam" id="PF02470"/>
    </source>
</evidence>
<dbReference type="PANTHER" id="PTHR33371:SF4">
    <property type="entry name" value="INTERMEMBRANE PHOSPHOLIPID TRANSPORT SYSTEM BINDING PROTEIN MLAD"/>
    <property type="match status" value="1"/>
</dbReference>
<keyword evidence="3" id="KW-1185">Reference proteome</keyword>
<dbReference type="Proteomes" id="UP000650081">
    <property type="component" value="Unassembled WGS sequence"/>
</dbReference>
<dbReference type="RefSeq" id="WP_187466027.1">
    <property type="nucleotide sequence ID" value="NZ_JACSIT010000083.1"/>
</dbReference>
<sequence length="162" mass="18000">MRKYFLFALILASLFYSCKNEVNTIYLVADEVGGLRVETPVTLHGIEIGQIDDIALSPRGQVVLELQLQKEPVLPLDSKFQLGSVGLLGEVELMVELGTEKEMIASGDTLLVFAGPSLFGSDTLSTFLKDVLEGFTRPSNQDSLLIEIRRLNNNLEKWNKNE</sequence>
<evidence type="ECO:0000313" key="2">
    <source>
        <dbReference type="EMBL" id="MBC6993931.1"/>
    </source>
</evidence>
<dbReference type="InterPro" id="IPR003399">
    <property type="entry name" value="Mce/MlaD"/>
</dbReference>
<dbReference type="AlphaFoldDB" id="A0A923PLL6"/>
<protein>
    <submittedName>
        <fullName evidence="2">MCE family protein</fullName>
    </submittedName>
</protein>
<feature type="domain" description="Mce/MlaD" evidence="1">
    <location>
        <begin position="23"/>
        <end position="91"/>
    </location>
</feature>
<name>A0A923PLL6_9BACT</name>
<accession>A0A923PLL6</accession>
<dbReference type="InterPro" id="IPR052336">
    <property type="entry name" value="MlaD_Phospholipid_Transporter"/>
</dbReference>